<sequence length="124" mass="13507">MLTNVFVAIALLLSASSCTVIPTDTAGNRFITDTHAASVAFRSLRVEGQSTIKGQIHRTGRNPVPFGHIGYAVLDASGKVREQGRVEHSAAIRLRNTHRPSLFSIELKQPLASGERVQLIYLND</sequence>
<feature type="signal peptide" evidence="1">
    <location>
        <begin position="1"/>
        <end position="22"/>
    </location>
</feature>
<evidence type="ECO:0000256" key="1">
    <source>
        <dbReference type="SAM" id="SignalP"/>
    </source>
</evidence>
<dbReference type="RefSeq" id="WP_028488655.1">
    <property type="nucleotide sequence ID" value="NZ_CP133218.1"/>
</dbReference>
<accession>A0ABY9MM86</accession>
<proteinExistence type="predicted"/>
<keyword evidence="1" id="KW-0732">Signal</keyword>
<dbReference type="EMBL" id="CP133218">
    <property type="protein sequence ID" value="WML89658.1"/>
    <property type="molecule type" value="Genomic_DNA"/>
</dbReference>
<protein>
    <submittedName>
        <fullName evidence="2">Uncharacterized protein</fullName>
    </submittedName>
</protein>
<keyword evidence="3" id="KW-1185">Reference proteome</keyword>
<reference evidence="2 3" key="1">
    <citation type="submission" date="2023-08" db="EMBL/GenBank/DDBJ databases">
        <title>New molecular markers tilS and rpoB for phylogenetic and monitoring studies of the genus Thiothrix biodiversity.</title>
        <authorList>
            <person name="Ravin N.V."/>
            <person name="Smolyakov D."/>
            <person name="Markov N.D."/>
            <person name="Beletsky A.V."/>
            <person name="Mardanov A.V."/>
            <person name="Rudenko T.S."/>
            <person name="Grabovich M.Y."/>
        </authorList>
    </citation>
    <scope>NUCLEOTIDE SEQUENCE [LARGE SCALE GENOMIC DNA]</scope>
    <source>
        <strain evidence="2 3">MK1</strain>
    </source>
</reference>
<feature type="chain" id="PRO_5045976869" evidence="1">
    <location>
        <begin position="23"/>
        <end position="124"/>
    </location>
</feature>
<name>A0ABY9MM86_9GAMM</name>
<evidence type="ECO:0000313" key="3">
    <source>
        <dbReference type="Proteomes" id="UP001236657"/>
    </source>
</evidence>
<dbReference type="Proteomes" id="UP001236657">
    <property type="component" value="Chromosome"/>
</dbReference>
<gene>
    <name evidence="2" type="ORF">RCF98_11825</name>
</gene>
<organism evidence="2 3">
    <name type="scientific">Thiothrix lacustris</name>
    <dbReference type="NCBI Taxonomy" id="525917"/>
    <lineage>
        <taxon>Bacteria</taxon>
        <taxon>Pseudomonadati</taxon>
        <taxon>Pseudomonadota</taxon>
        <taxon>Gammaproteobacteria</taxon>
        <taxon>Thiotrichales</taxon>
        <taxon>Thiotrichaceae</taxon>
        <taxon>Thiothrix</taxon>
    </lineage>
</organism>
<evidence type="ECO:0000313" key="2">
    <source>
        <dbReference type="EMBL" id="WML89658.1"/>
    </source>
</evidence>